<evidence type="ECO:0000313" key="7">
    <source>
        <dbReference type="RefSeq" id="XP_007009462.2"/>
    </source>
</evidence>
<dbReference type="SMART" id="SM00109">
    <property type="entry name" value="C1"/>
    <property type="match status" value="6"/>
</dbReference>
<evidence type="ECO:0000259" key="5">
    <source>
        <dbReference type="PROSITE" id="PS50081"/>
    </source>
</evidence>
<evidence type="ECO:0000256" key="3">
    <source>
        <dbReference type="ARBA" id="ARBA00022771"/>
    </source>
</evidence>
<dbReference type="Proteomes" id="UP000694886">
    <property type="component" value="Chromosome 10"/>
</dbReference>
<keyword evidence="4" id="KW-0862">Zinc</keyword>
<proteinExistence type="predicted"/>
<evidence type="ECO:0000256" key="4">
    <source>
        <dbReference type="ARBA" id="ARBA00022833"/>
    </source>
</evidence>
<reference evidence="7" key="2">
    <citation type="submission" date="2025-08" db="UniProtKB">
        <authorList>
            <consortium name="RefSeq"/>
        </authorList>
    </citation>
    <scope>IDENTIFICATION</scope>
</reference>
<dbReference type="GO" id="GO:0008270">
    <property type="term" value="F:zinc ion binding"/>
    <property type="evidence" value="ECO:0007669"/>
    <property type="project" value="UniProtKB-KW"/>
</dbReference>
<dbReference type="InterPro" id="IPR001965">
    <property type="entry name" value="Znf_PHD"/>
</dbReference>
<dbReference type="GeneID" id="18586169"/>
<reference evidence="6" key="1">
    <citation type="journal article" date="1997" name="Nucleic Acids Res.">
        <title>tRNAscan-SE: a program for improved detection of transfer RNA genes in genomic sequence.</title>
        <authorList>
            <person name="Lowe T.M."/>
            <person name="Eddy S.R."/>
        </authorList>
    </citation>
    <scope>NUCLEOTIDE SEQUENCE [LARGE SCALE GENOMIC DNA]</scope>
    <source>
        <strain evidence="6">r\B97-61/B2</strain>
    </source>
</reference>
<dbReference type="SUPFAM" id="SSF57889">
    <property type="entry name" value="Cysteine-rich domain"/>
    <property type="match status" value="6"/>
</dbReference>
<keyword evidence="1" id="KW-0479">Metal-binding</keyword>
<dbReference type="KEGG" id="tcc:18586169"/>
<dbReference type="InterPro" id="IPR046349">
    <property type="entry name" value="C1-like_sf"/>
</dbReference>
<organism evidence="6 7">
    <name type="scientific">Theobroma cacao</name>
    <name type="common">Cacao</name>
    <name type="synonym">Cocoa</name>
    <dbReference type="NCBI Taxonomy" id="3641"/>
    <lineage>
        <taxon>Eukaryota</taxon>
        <taxon>Viridiplantae</taxon>
        <taxon>Streptophyta</taxon>
        <taxon>Embryophyta</taxon>
        <taxon>Tracheophyta</taxon>
        <taxon>Spermatophyta</taxon>
        <taxon>Magnoliopsida</taxon>
        <taxon>eudicotyledons</taxon>
        <taxon>Gunneridae</taxon>
        <taxon>Pentapetalae</taxon>
        <taxon>rosids</taxon>
        <taxon>malvids</taxon>
        <taxon>Malvales</taxon>
        <taxon>Malvaceae</taxon>
        <taxon>Byttnerioideae</taxon>
        <taxon>Theobroma</taxon>
    </lineage>
</organism>
<dbReference type="SMART" id="SM00249">
    <property type="entry name" value="PHD"/>
    <property type="match status" value="5"/>
</dbReference>
<accession>A0AB32ULJ5</accession>
<keyword evidence="3" id="KW-0863">Zinc-finger</keyword>
<dbReference type="InterPro" id="IPR002219">
    <property type="entry name" value="PKC_DAG/PE"/>
</dbReference>
<dbReference type="InterPro" id="IPR004146">
    <property type="entry name" value="DC1"/>
</dbReference>
<name>A0AB32ULJ5_THECC</name>
<evidence type="ECO:0000256" key="1">
    <source>
        <dbReference type="ARBA" id="ARBA00022723"/>
    </source>
</evidence>
<dbReference type="Pfam" id="PF03107">
    <property type="entry name" value="C1_2"/>
    <property type="match status" value="8"/>
</dbReference>
<evidence type="ECO:0000256" key="2">
    <source>
        <dbReference type="ARBA" id="ARBA00022737"/>
    </source>
</evidence>
<dbReference type="PANTHER" id="PTHR32410:SF206">
    <property type="entry name" value="C1 DOMAIN FAMILY PROTEIN, PUTATIVE-RELATED"/>
    <property type="match status" value="1"/>
</dbReference>
<feature type="domain" description="Phorbol-ester/DAG-type" evidence="5">
    <location>
        <begin position="389"/>
        <end position="436"/>
    </location>
</feature>
<gene>
    <name evidence="7" type="primary">LOC18586169</name>
</gene>
<keyword evidence="2" id="KW-0677">Repeat</keyword>
<dbReference type="Gramene" id="Tc10v2_t004160.1">
    <property type="protein sequence ID" value="Tc10v2_p004160.1"/>
    <property type="gene ID" value="Tc10v2_g004160"/>
</dbReference>
<feature type="domain" description="Phorbol-ester/DAG-type" evidence="5">
    <location>
        <begin position="639"/>
        <end position="689"/>
    </location>
</feature>
<dbReference type="PANTHER" id="PTHR32410">
    <property type="entry name" value="CYSTEINE/HISTIDINE-RICH C1 DOMAIN FAMILY PROTEIN"/>
    <property type="match status" value="1"/>
</dbReference>
<dbReference type="AlphaFoldDB" id="A0AB32ULJ5"/>
<sequence length="807" mass="92847">MACGFKSYKLSNQLRKLPKVPDKARSCWTSCGLYICKQTTQTALFTIKPFSLVSSPTSKYDKLIASIRAFMSLTNSHRNKKKGEMELQLKHFSHEHALIFKEEPSHESDEYACCSGCGKVASGPSFSCMECRFYLHKKCAEVPSEIKHPFHRDRNHNFKLLSSPPYEGTSLCCFCDKLCKNFVYQCSCGLSLHLDCASFSHKIAEKKFEEVDHIAHIDPLISSTEISNEELKNAKCYGCWKPLLDSAYFSLDCGFCLHRKCAELPLEINHSLHQPRSRLFYFHSSKLFLQFDGTSLRCQICRKTPRGLVYRCLDCKFVLHIECAEIPIKINLPYHRRHSFILQFNSEKFPCQNCQETPKPFAYCCSSCKLAIHVECISPPPVIEDESHQHPFNLFWKQLPFFCDACGTPGTCISYICLTCGLTVHKKCISLPRVINLPRHKHPINHINFLGEDGLKKKRCRICDGKVNTDYGVYYCSSCNYICHVICAIEDYKSYIFDESKEIVEQSLGSIISVIKESKVGNNVIATEIRHFSHQHNLVLSDDIEDDKRCDGCILFISAPYYHCSQCDFFLHKSCAEVPRKMKLWFHIHQRPLTLISDFIFVCGVCNYECSGFAYKCELCKSYICLRCALVSSDHASEGHKHRLVFYENKSARCNACGERSMVPYWCSDCNFALHDKCLKLPHIARHKCDEHPLKLTYHEDNDYAQHHYCDICEKRRNSKNWFYSCTICDSSAHTDCVLQEYPFIKPGTTYKEGDHSHQPLVIVRKVYHYPDCHICCKPCQDLALECAETGCNYIVHWKCINNSSSV</sequence>
<protein>
    <submittedName>
        <fullName evidence="7">Uncharacterized protein LOC18586169</fullName>
    </submittedName>
</protein>
<evidence type="ECO:0000313" key="6">
    <source>
        <dbReference type="Proteomes" id="UP000694886"/>
    </source>
</evidence>
<dbReference type="PROSITE" id="PS50081">
    <property type="entry name" value="ZF_DAG_PE_2"/>
    <property type="match status" value="2"/>
</dbReference>
<dbReference type="InterPro" id="IPR053192">
    <property type="entry name" value="Vacuole_Formation_Reg"/>
</dbReference>
<dbReference type="RefSeq" id="XP_007009462.2">
    <property type="nucleotide sequence ID" value="XM_007009400.2"/>
</dbReference>